<dbReference type="EMBL" id="CP018911">
    <property type="protein sequence ID" value="AZU02733.1"/>
    <property type="molecule type" value="Genomic_DNA"/>
</dbReference>
<dbReference type="Gene3D" id="3.40.50.300">
    <property type="entry name" value="P-loop containing nucleotide triphosphate hydrolases"/>
    <property type="match status" value="1"/>
</dbReference>
<dbReference type="GO" id="GO:0005524">
    <property type="term" value="F:ATP binding"/>
    <property type="evidence" value="ECO:0007669"/>
    <property type="project" value="UniProtKB-KW"/>
</dbReference>
<evidence type="ECO:0000256" key="2">
    <source>
        <dbReference type="ARBA" id="ARBA00010393"/>
    </source>
</evidence>
<dbReference type="RefSeq" id="WP_127565189.1">
    <property type="nucleotide sequence ID" value="NZ_BMFB01000004.1"/>
</dbReference>
<comment type="subcellular location">
    <subcellularLocation>
        <location evidence="1">Cytoplasm</location>
    </subcellularLocation>
</comment>
<keyword evidence="4" id="KW-0547">Nucleotide-binding</keyword>
<dbReference type="OrthoDB" id="9805148at2"/>
<keyword evidence="5" id="KW-0067">ATP-binding</keyword>
<dbReference type="SUPFAM" id="SSF52540">
    <property type="entry name" value="P-loop containing nucleoside triphosphate hydrolases"/>
    <property type="match status" value="1"/>
</dbReference>
<name>A0A3T0E5X8_9PROT</name>
<accession>A0A3T0E5X8</accession>
<protein>
    <recommendedName>
        <fullName evidence="6">PhoH-like protein</fullName>
    </recommendedName>
</protein>
<evidence type="ECO:0000256" key="3">
    <source>
        <dbReference type="ARBA" id="ARBA00022490"/>
    </source>
</evidence>
<dbReference type="PANTHER" id="PTHR30473">
    <property type="entry name" value="PROTEIN PHOH"/>
    <property type="match status" value="1"/>
</dbReference>
<keyword evidence="3" id="KW-0963">Cytoplasm</keyword>
<keyword evidence="8" id="KW-1185">Reference proteome</keyword>
<dbReference type="Pfam" id="PF02562">
    <property type="entry name" value="PhoH"/>
    <property type="match status" value="1"/>
</dbReference>
<dbReference type="AlphaFoldDB" id="A0A3T0E5X8"/>
<proteinExistence type="inferred from homology"/>
<reference evidence="7 8" key="1">
    <citation type="submission" date="2016-12" db="EMBL/GenBank/DDBJ databases">
        <title>The genome of dimorphic prosthecate Glycocaulis alkaliphilus 6b-8t, isolated from crude oil dictates its adaptability in petroleum environments.</title>
        <authorList>
            <person name="Wu X.-L."/>
            <person name="Geng S."/>
        </authorList>
    </citation>
    <scope>NUCLEOTIDE SEQUENCE [LARGE SCALE GENOMIC DNA]</scope>
    <source>
        <strain evidence="7 8">6B-8</strain>
    </source>
</reference>
<dbReference type="PANTHER" id="PTHR30473:SF1">
    <property type="entry name" value="PHOH-LIKE PROTEIN"/>
    <property type="match status" value="1"/>
</dbReference>
<gene>
    <name evidence="7" type="ORF">X907_0183</name>
</gene>
<comment type="similarity">
    <text evidence="2">Belongs to the PhoH family.</text>
</comment>
<dbReference type="InterPro" id="IPR003714">
    <property type="entry name" value="PhoH"/>
</dbReference>
<evidence type="ECO:0000313" key="8">
    <source>
        <dbReference type="Proteomes" id="UP000286954"/>
    </source>
</evidence>
<dbReference type="GO" id="GO:0005829">
    <property type="term" value="C:cytosol"/>
    <property type="evidence" value="ECO:0007669"/>
    <property type="project" value="TreeGrafter"/>
</dbReference>
<organism evidence="7 8">
    <name type="scientific">Glycocaulis alkaliphilus</name>
    <dbReference type="NCBI Taxonomy" id="1434191"/>
    <lineage>
        <taxon>Bacteria</taxon>
        <taxon>Pseudomonadati</taxon>
        <taxon>Pseudomonadota</taxon>
        <taxon>Alphaproteobacteria</taxon>
        <taxon>Maricaulales</taxon>
        <taxon>Maricaulaceae</taxon>
        <taxon>Glycocaulis</taxon>
    </lineage>
</organism>
<evidence type="ECO:0000256" key="6">
    <source>
        <dbReference type="ARBA" id="ARBA00039970"/>
    </source>
</evidence>
<evidence type="ECO:0000313" key="7">
    <source>
        <dbReference type="EMBL" id="AZU02733.1"/>
    </source>
</evidence>
<evidence type="ECO:0000256" key="5">
    <source>
        <dbReference type="ARBA" id="ARBA00022840"/>
    </source>
</evidence>
<dbReference type="InterPro" id="IPR051451">
    <property type="entry name" value="PhoH2-like"/>
</dbReference>
<evidence type="ECO:0000256" key="1">
    <source>
        <dbReference type="ARBA" id="ARBA00004496"/>
    </source>
</evidence>
<dbReference type="Proteomes" id="UP000286954">
    <property type="component" value="Chromosome"/>
</dbReference>
<sequence>MSRTPRPKRTERAPAETLHFDEAAHVRALAGPGHANLIALETELGVHVEAPGGGQLLLSGGDKRARTDASRVVHALYARAESGLVIDPETVRAACRMDDTPVSAGDETIIRVPRGVSFAARTNGQAEYVRALKDEDRYDMIFGVGPAGTGKTLLAVAWGAAKLARGEIDRLVITRPAVEAGERLGFLPGDLNEKIDPYLLPIWDSLRDALTQKVVDKMREERRIEVAPLAFMRGRTLNRAFIVCDEAQNTTRAQMRMMLTRLGQGSRMAVTGDPSQVDLGPREPSGLADALNILSGVPRIAVTRFTRADVVRHDLVGMIVDAYERADAKHGG</sequence>
<dbReference type="InterPro" id="IPR027417">
    <property type="entry name" value="P-loop_NTPase"/>
</dbReference>
<evidence type="ECO:0000256" key="4">
    <source>
        <dbReference type="ARBA" id="ARBA00022741"/>
    </source>
</evidence>
<dbReference type="KEGG" id="gak:X907_0183"/>